<evidence type="ECO:0000313" key="1">
    <source>
        <dbReference type="EMBL" id="SEJ88490.1"/>
    </source>
</evidence>
<protein>
    <submittedName>
        <fullName evidence="1">Uncharacterized protein</fullName>
    </submittedName>
</protein>
<dbReference type="Proteomes" id="UP000183529">
    <property type="component" value="Unassembled WGS sequence"/>
</dbReference>
<dbReference type="EMBL" id="FNZM01000010">
    <property type="protein sequence ID" value="SEJ88490.1"/>
    <property type="molecule type" value="Genomic_DNA"/>
</dbReference>
<name>A0AAQ1JUZ1_9BURK</name>
<dbReference type="AlphaFoldDB" id="A0AAQ1JUZ1"/>
<accession>A0AAQ1JUZ1</accession>
<reference evidence="1 2" key="1">
    <citation type="submission" date="2016-10" db="EMBL/GenBank/DDBJ databases">
        <authorList>
            <person name="Varghese N."/>
            <person name="Submissions S."/>
        </authorList>
    </citation>
    <scope>NUCLEOTIDE SEQUENCE [LARGE SCALE GENOMIC DNA]</scope>
    <source>
        <strain evidence="1 2">LMG 22274</strain>
    </source>
</reference>
<sequence length="179" mass="20007">MTRGVLCRPCNGAEGHLAKGDTQDAIWHRAKYGGLPAGWLARMEDYLRFWKRPCEVLGGIMDRYGALDATPAQQVPDDMPREVLEALVQLSEELSGDPAKVRPAAWEDEWARIYASLGQRLCWKQGAIAVSMLILAIEWGAKLRLLDKAEADEAAASWDRPETQEYVRSGLPLIAVRFQ</sequence>
<proteinExistence type="predicted"/>
<gene>
    <name evidence="1" type="ORF">SAMN05216550_1106</name>
</gene>
<evidence type="ECO:0000313" key="2">
    <source>
        <dbReference type="Proteomes" id="UP000183529"/>
    </source>
</evidence>
<organism evidence="1 2">
    <name type="scientific">Paraburkholderia tropica</name>
    <dbReference type="NCBI Taxonomy" id="92647"/>
    <lineage>
        <taxon>Bacteria</taxon>
        <taxon>Pseudomonadati</taxon>
        <taxon>Pseudomonadota</taxon>
        <taxon>Betaproteobacteria</taxon>
        <taxon>Burkholderiales</taxon>
        <taxon>Burkholderiaceae</taxon>
        <taxon>Paraburkholderia</taxon>
    </lineage>
</organism>
<comment type="caution">
    <text evidence="1">The sequence shown here is derived from an EMBL/GenBank/DDBJ whole genome shotgun (WGS) entry which is preliminary data.</text>
</comment>